<feature type="domain" description="HTH iclR-type" evidence="4">
    <location>
        <begin position="6"/>
        <end position="67"/>
    </location>
</feature>
<dbReference type="PROSITE" id="PS51078">
    <property type="entry name" value="ICLR_ED"/>
    <property type="match status" value="1"/>
</dbReference>
<dbReference type="SMART" id="SM00346">
    <property type="entry name" value="HTH_ICLR"/>
    <property type="match status" value="1"/>
</dbReference>
<dbReference type="Pfam" id="PF09339">
    <property type="entry name" value="HTH_IclR"/>
    <property type="match status" value="1"/>
</dbReference>
<keyword evidence="3" id="KW-0804">Transcription</keyword>
<dbReference type="Proteomes" id="UP001596174">
    <property type="component" value="Unassembled WGS sequence"/>
</dbReference>
<dbReference type="InterPro" id="IPR029016">
    <property type="entry name" value="GAF-like_dom_sf"/>
</dbReference>
<dbReference type="RefSeq" id="WP_380582101.1">
    <property type="nucleotide sequence ID" value="NZ_JBHSQJ010000035.1"/>
</dbReference>
<dbReference type="SUPFAM" id="SSF46785">
    <property type="entry name" value="Winged helix' DNA-binding domain"/>
    <property type="match status" value="1"/>
</dbReference>
<keyword evidence="1" id="KW-0805">Transcription regulation</keyword>
<dbReference type="PANTHER" id="PTHR30136:SF24">
    <property type="entry name" value="HTH-TYPE TRANSCRIPTIONAL REPRESSOR ALLR"/>
    <property type="match status" value="1"/>
</dbReference>
<dbReference type="InterPro" id="IPR036390">
    <property type="entry name" value="WH_DNA-bd_sf"/>
</dbReference>
<evidence type="ECO:0000256" key="3">
    <source>
        <dbReference type="ARBA" id="ARBA00023163"/>
    </source>
</evidence>
<evidence type="ECO:0000256" key="2">
    <source>
        <dbReference type="ARBA" id="ARBA00023125"/>
    </source>
</evidence>
<evidence type="ECO:0000256" key="1">
    <source>
        <dbReference type="ARBA" id="ARBA00023015"/>
    </source>
</evidence>
<protein>
    <submittedName>
        <fullName evidence="6">IclR family transcriptional regulator</fullName>
    </submittedName>
</protein>
<keyword evidence="7" id="KW-1185">Reference proteome</keyword>
<dbReference type="Gene3D" id="1.10.10.10">
    <property type="entry name" value="Winged helix-like DNA-binding domain superfamily/Winged helix DNA-binding domain"/>
    <property type="match status" value="1"/>
</dbReference>
<evidence type="ECO:0000259" key="4">
    <source>
        <dbReference type="PROSITE" id="PS51077"/>
    </source>
</evidence>
<comment type="caution">
    <text evidence="6">The sequence shown here is derived from an EMBL/GenBank/DDBJ whole genome shotgun (WGS) entry which is preliminary data.</text>
</comment>
<dbReference type="Pfam" id="PF01614">
    <property type="entry name" value="IclR_C"/>
    <property type="match status" value="1"/>
</dbReference>
<dbReference type="SUPFAM" id="SSF55781">
    <property type="entry name" value="GAF domain-like"/>
    <property type="match status" value="1"/>
</dbReference>
<reference evidence="7" key="1">
    <citation type="journal article" date="2019" name="Int. J. Syst. Evol. Microbiol.">
        <title>The Global Catalogue of Microorganisms (GCM) 10K type strain sequencing project: providing services to taxonomists for standard genome sequencing and annotation.</title>
        <authorList>
            <consortium name="The Broad Institute Genomics Platform"/>
            <consortium name="The Broad Institute Genome Sequencing Center for Infectious Disease"/>
            <person name="Wu L."/>
            <person name="Ma J."/>
        </authorList>
    </citation>
    <scope>NUCLEOTIDE SEQUENCE [LARGE SCALE GENOMIC DNA]</scope>
    <source>
        <strain evidence="7">JCM 4816</strain>
    </source>
</reference>
<dbReference type="InterPro" id="IPR036388">
    <property type="entry name" value="WH-like_DNA-bd_sf"/>
</dbReference>
<accession>A0ABW1G065</accession>
<feature type="domain" description="IclR-ED" evidence="5">
    <location>
        <begin position="68"/>
        <end position="247"/>
    </location>
</feature>
<evidence type="ECO:0000259" key="5">
    <source>
        <dbReference type="PROSITE" id="PS51078"/>
    </source>
</evidence>
<dbReference type="InterPro" id="IPR005471">
    <property type="entry name" value="Tscrpt_reg_IclR_N"/>
</dbReference>
<dbReference type="PANTHER" id="PTHR30136">
    <property type="entry name" value="HELIX-TURN-HELIX TRANSCRIPTIONAL REGULATOR, ICLR FAMILY"/>
    <property type="match status" value="1"/>
</dbReference>
<dbReference type="EMBL" id="JBHSQJ010000035">
    <property type="protein sequence ID" value="MFC5907557.1"/>
    <property type="molecule type" value="Genomic_DNA"/>
</dbReference>
<sequence>MPGPARSAADRLLDVLAAFAHEHPALTLTQLARRADLPLPTAHRLVAALTEWGALERDDSGRYHIGLRLWEVAALAPRGVALREIALPFLEDLYEATHENVHLAVRDGLQVVYLERLSGRSAVGVHSRVGARWPLHATGVGLVLLAHGGSELQERYCAGELASFTPYTVTDPARLRRMLAEVRRSGCAVSDRQITDDALSVAAPVRGARGDVVAAVSVVVPVAAARTPALVPAVRLAARGISRSLGWQPAPGPAGRPEASA</sequence>
<proteinExistence type="predicted"/>
<gene>
    <name evidence="6" type="ORF">ACFP3V_10025</name>
</gene>
<evidence type="ECO:0000313" key="7">
    <source>
        <dbReference type="Proteomes" id="UP001596174"/>
    </source>
</evidence>
<dbReference type="InterPro" id="IPR050707">
    <property type="entry name" value="HTH_MetabolicPath_Reg"/>
</dbReference>
<organism evidence="6 7">
    <name type="scientific">Streptacidiphilus monticola</name>
    <dbReference type="NCBI Taxonomy" id="2161674"/>
    <lineage>
        <taxon>Bacteria</taxon>
        <taxon>Bacillati</taxon>
        <taxon>Actinomycetota</taxon>
        <taxon>Actinomycetes</taxon>
        <taxon>Kitasatosporales</taxon>
        <taxon>Streptomycetaceae</taxon>
        <taxon>Streptacidiphilus</taxon>
    </lineage>
</organism>
<evidence type="ECO:0000313" key="6">
    <source>
        <dbReference type="EMBL" id="MFC5907557.1"/>
    </source>
</evidence>
<dbReference type="PROSITE" id="PS51077">
    <property type="entry name" value="HTH_ICLR"/>
    <property type="match status" value="1"/>
</dbReference>
<dbReference type="InterPro" id="IPR014757">
    <property type="entry name" value="Tscrpt_reg_IclR_C"/>
</dbReference>
<dbReference type="Gene3D" id="3.30.450.40">
    <property type="match status" value="1"/>
</dbReference>
<keyword evidence="2" id="KW-0238">DNA-binding</keyword>
<name>A0ABW1G065_9ACTN</name>